<keyword evidence="2" id="KW-1185">Reference proteome</keyword>
<proteinExistence type="predicted"/>
<dbReference type="Pfam" id="PF00300">
    <property type="entry name" value="His_Phos_1"/>
    <property type="match status" value="1"/>
</dbReference>
<organism evidence="1 2">
    <name type="scientific">[Candida] subhashii</name>
    <dbReference type="NCBI Taxonomy" id="561895"/>
    <lineage>
        <taxon>Eukaryota</taxon>
        <taxon>Fungi</taxon>
        <taxon>Dikarya</taxon>
        <taxon>Ascomycota</taxon>
        <taxon>Saccharomycotina</taxon>
        <taxon>Pichiomycetes</taxon>
        <taxon>Debaryomycetaceae</taxon>
        <taxon>Spathaspora</taxon>
    </lineage>
</organism>
<gene>
    <name evidence="1" type="ORF">J8A68_000727</name>
</gene>
<evidence type="ECO:0008006" key="3">
    <source>
        <dbReference type="Google" id="ProtNLM"/>
    </source>
</evidence>
<comment type="caution">
    <text evidence="1">The sequence shown here is derived from an EMBL/GenBank/DDBJ whole genome shotgun (WGS) entry which is preliminary data.</text>
</comment>
<dbReference type="EMBL" id="JAGSYN010000047">
    <property type="protein sequence ID" value="KAG7665707.1"/>
    <property type="molecule type" value="Genomic_DNA"/>
</dbReference>
<dbReference type="GeneID" id="73467528"/>
<evidence type="ECO:0000313" key="2">
    <source>
        <dbReference type="Proteomes" id="UP000694255"/>
    </source>
</evidence>
<evidence type="ECO:0000313" key="1">
    <source>
        <dbReference type="EMBL" id="KAG7665707.1"/>
    </source>
</evidence>
<dbReference type="InterPro" id="IPR050275">
    <property type="entry name" value="PGM_Phosphatase"/>
</dbReference>
<dbReference type="RefSeq" id="XP_049265939.1">
    <property type="nucleotide sequence ID" value="XM_049410433.1"/>
</dbReference>
<protein>
    <recommendedName>
        <fullName evidence="3">Phosphoglycerate mutase</fullName>
    </recommendedName>
</protein>
<sequence length="332" mass="38254">MSKSNPNTIDVLDSQVKTEFIQDYNTRLSNYEYTLDSYWKFSIVPNMFKQSLSETDETEFDYLKEHFGIMGTWDEIITNLHELNQKANQDEEQYKILYLARHGQGYHNLAHTKYGDDAWNEYWSKLNGDGEIVWGPDALLTDLGISQAKDNNQTWKSEQINNESKNKDLIIPTRFYVSPLSRSIDTLYHTWNDIVDLKSLGPYIQENWRETMGVHTCDKRSSRTIIANKYEDKGFIIEPGFAEEDIYYQDDYRESVGEQALRINKALQQLFNEYPSDEIVSITSHSGSIRAQLLAVGHRSFAVGTGGMIPVFVKATKVSKKKKDESKGCTVC</sequence>
<dbReference type="Proteomes" id="UP000694255">
    <property type="component" value="Unassembled WGS sequence"/>
</dbReference>
<name>A0A8J5QVW9_9ASCO</name>
<accession>A0A8J5QVW9</accession>
<reference evidence="1 2" key="1">
    <citation type="journal article" date="2021" name="DNA Res.">
        <title>Genome analysis of Candida subhashii reveals its hybrid nature and dual mitochondrial genome conformations.</title>
        <authorList>
            <person name="Mixao V."/>
            <person name="Hegedusova E."/>
            <person name="Saus E."/>
            <person name="Pryszcz L.P."/>
            <person name="Cillingova A."/>
            <person name="Nosek J."/>
            <person name="Gabaldon T."/>
        </authorList>
    </citation>
    <scope>NUCLEOTIDE SEQUENCE [LARGE SCALE GENOMIC DNA]</scope>
    <source>
        <strain evidence="1 2">CBS 10753</strain>
    </source>
</reference>
<dbReference type="OrthoDB" id="496981at2759"/>
<dbReference type="GO" id="GO:0005737">
    <property type="term" value="C:cytoplasm"/>
    <property type="evidence" value="ECO:0007669"/>
    <property type="project" value="TreeGrafter"/>
</dbReference>
<dbReference type="GO" id="GO:0016791">
    <property type="term" value="F:phosphatase activity"/>
    <property type="evidence" value="ECO:0007669"/>
    <property type="project" value="TreeGrafter"/>
</dbReference>
<dbReference type="PANTHER" id="PTHR48100:SF1">
    <property type="entry name" value="HISTIDINE PHOSPHATASE FAMILY PROTEIN-RELATED"/>
    <property type="match status" value="1"/>
</dbReference>
<dbReference type="AlphaFoldDB" id="A0A8J5QVW9"/>
<dbReference type="InterPro" id="IPR013078">
    <property type="entry name" value="His_Pase_superF_clade-1"/>
</dbReference>
<dbReference type="SMART" id="SM00855">
    <property type="entry name" value="PGAM"/>
    <property type="match status" value="1"/>
</dbReference>
<dbReference type="PANTHER" id="PTHR48100">
    <property type="entry name" value="BROAD-SPECIFICITY PHOSPHATASE YOR283W-RELATED"/>
    <property type="match status" value="1"/>
</dbReference>
<dbReference type="CDD" id="cd07067">
    <property type="entry name" value="HP_PGM_like"/>
    <property type="match status" value="1"/>
</dbReference>